<evidence type="ECO:0000313" key="2">
    <source>
        <dbReference type="Proteomes" id="UP001163046"/>
    </source>
</evidence>
<accession>A0A9X0CXQ6</accession>
<sequence length="131" mass="15234">MQVKDLQMIQILPSQEEQASMESSMATLVFRVICKYFEAYKEFGSAVIHHLPHKYSREMKQKPEQCLLGLDFLNTNKSGDMAGRSIEKISRRTCSPERWPCASQNCCPWRPTYRREGKECPVDIQTWGDRS</sequence>
<keyword evidence="2" id="KW-1185">Reference proteome</keyword>
<gene>
    <name evidence="1" type="ORF">OS493_016647</name>
</gene>
<organism evidence="1 2">
    <name type="scientific">Desmophyllum pertusum</name>
    <dbReference type="NCBI Taxonomy" id="174260"/>
    <lineage>
        <taxon>Eukaryota</taxon>
        <taxon>Metazoa</taxon>
        <taxon>Cnidaria</taxon>
        <taxon>Anthozoa</taxon>
        <taxon>Hexacorallia</taxon>
        <taxon>Scleractinia</taxon>
        <taxon>Caryophylliina</taxon>
        <taxon>Caryophylliidae</taxon>
        <taxon>Desmophyllum</taxon>
    </lineage>
</organism>
<dbReference type="Proteomes" id="UP001163046">
    <property type="component" value="Unassembled WGS sequence"/>
</dbReference>
<dbReference type="EMBL" id="MU826358">
    <property type="protein sequence ID" value="KAJ7379410.1"/>
    <property type="molecule type" value="Genomic_DNA"/>
</dbReference>
<evidence type="ECO:0000313" key="1">
    <source>
        <dbReference type="EMBL" id="KAJ7379410.1"/>
    </source>
</evidence>
<dbReference type="AlphaFoldDB" id="A0A9X0CXQ6"/>
<protein>
    <submittedName>
        <fullName evidence="1">Uncharacterized protein</fullName>
    </submittedName>
</protein>
<dbReference type="OrthoDB" id="10062821at2759"/>
<name>A0A9X0CXQ6_9CNID</name>
<comment type="caution">
    <text evidence="1">The sequence shown here is derived from an EMBL/GenBank/DDBJ whole genome shotgun (WGS) entry which is preliminary data.</text>
</comment>
<reference evidence="1" key="1">
    <citation type="submission" date="2023-01" db="EMBL/GenBank/DDBJ databases">
        <title>Genome assembly of the deep-sea coral Lophelia pertusa.</title>
        <authorList>
            <person name="Herrera S."/>
            <person name="Cordes E."/>
        </authorList>
    </citation>
    <scope>NUCLEOTIDE SEQUENCE</scope>
    <source>
        <strain evidence="1">USNM1676648</strain>
        <tissue evidence="1">Polyp</tissue>
    </source>
</reference>
<proteinExistence type="predicted"/>